<sequence length="180" mass="20329">MANGAAHLAAQTRRRMPARATKHKRIGVISTKSLRCDEVRALARCQRLRSCPDLRQTLNKHDLADPQQIQKRAANSNSLQQRRMSLHLPAANSTQTKSTQLVKAPKRPPEDEATSPHATPKRALTSAITISESRIEHWRKNCTWPTEEQENTMDRFEILLIMRSQKKDQAPLTANAQTPA</sequence>
<keyword evidence="3" id="KW-1185">Reference proteome</keyword>
<evidence type="ECO:0000313" key="3">
    <source>
        <dbReference type="Proteomes" id="UP000182235"/>
    </source>
</evidence>
<dbReference type="EMBL" id="LGRN01000070">
    <property type="protein sequence ID" value="OJD17362.1"/>
    <property type="molecule type" value="Genomic_DNA"/>
</dbReference>
<feature type="compositionally biased region" description="Polar residues" evidence="1">
    <location>
        <begin position="91"/>
        <end position="101"/>
    </location>
</feature>
<dbReference type="AlphaFoldDB" id="A0A1J9PNB0"/>
<protein>
    <submittedName>
        <fullName evidence="2">Uncharacterized protein</fullName>
    </submittedName>
</protein>
<feature type="region of interest" description="Disordered" evidence="1">
    <location>
        <begin position="75"/>
        <end position="124"/>
    </location>
</feature>
<reference evidence="2 3" key="1">
    <citation type="submission" date="2015-07" db="EMBL/GenBank/DDBJ databases">
        <title>Emmonsia species relationships and genome sequence.</title>
        <authorList>
            <consortium name="The Broad Institute Genomics Platform"/>
            <person name="Cuomo C.A."/>
            <person name="Munoz J.F."/>
            <person name="Imamovic A."/>
            <person name="Priest M.E."/>
            <person name="Young S."/>
            <person name="Clay O.K."/>
            <person name="McEwen J.G."/>
        </authorList>
    </citation>
    <scope>NUCLEOTIDE SEQUENCE [LARGE SCALE GENOMIC DNA]</scope>
    <source>
        <strain evidence="2 3">UAMH 9510</strain>
    </source>
</reference>
<dbReference type="VEuPathDB" id="FungiDB:AJ78_02547"/>
<feature type="region of interest" description="Disordered" evidence="1">
    <location>
        <begin position="1"/>
        <end position="23"/>
    </location>
</feature>
<gene>
    <name evidence="2" type="ORF">AJ78_02547</name>
</gene>
<dbReference type="Proteomes" id="UP000182235">
    <property type="component" value="Unassembled WGS sequence"/>
</dbReference>
<accession>A0A1J9PNB0</accession>
<evidence type="ECO:0000256" key="1">
    <source>
        <dbReference type="SAM" id="MobiDB-lite"/>
    </source>
</evidence>
<comment type="caution">
    <text evidence="2">The sequence shown here is derived from an EMBL/GenBank/DDBJ whole genome shotgun (WGS) entry which is preliminary data.</text>
</comment>
<proteinExistence type="predicted"/>
<organism evidence="2 3">
    <name type="scientific">Emergomyces pasteurianus Ep9510</name>
    <dbReference type="NCBI Taxonomy" id="1447872"/>
    <lineage>
        <taxon>Eukaryota</taxon>
        <taxon>Fungi</taxon>
        <taxon>Dikarya</taxon>
        <taxon>Ascomycota</taxon>
        <taxon>Pezizomycotina</taxon>
        <taxon>Eurotiomycetes</taxon>
        <taxon>Eurotiomycetidae</taxon>
        <taxon>Onygenales</taxon>
        <taxon>Ajellomycetaceae</taxon>
        <taxon>Emergomyces</taxon>
    </lineage>
</organism>
<name>A0A1J9PNB0_9EURO</name>
<evidence type="ECO:0000313" key="2">
    <source>
        <dbReference type="EMBL" id="OJD17362.1"/>
    </source>
</evidence>
<feature type="compositionally biased region" description="Basic residues" evidence="1">
    <location>
        <begin position="12"/>
        <end position="23"/>
    </location>
</feature>